<dbReference type="GO" id="GO:0016747">
    <property type="term" value="F:acyltransferase activity, transferring groups other than amino-acyl groups"/>
    <property type="evidence" value="ECO:0007669"/>
    <property type="project" value="InterPro"/>
</dbReference>
<sequence length="133" mass="14734">MRIERLPGYDAFIGQFSADEHAAELASPDARYLGYRRDGGLVGFVIIQEFTAKVVLLRRIAVGQTSEGAGSALFRAAVDWIFANTPAQAVKLHVRPENHRARHIYVREGFAPYSSDETGDKLSVTRKAWASRA</sequence>
<evidence type="ECO:0000313" key="2">
    <source>
        <dbReference type="EMBL" id="MBB3891875.1"/>
    </source>
</evidence>
<dbReference type="SUPFAM" id="SSF55729">
    <property type="entry name" value="Acyl-CoA N-acyltransferases (Nat)"/>
    <property type="match status" value="1"/>
</dbReference>
<comment type="caution">
    <text evidence="2">The sequence shown here is derived from an EMBL/GenBank/DDBJ whole genome shotgun (WGS) entry which is preliminary data.</text>
</comment>
<dbReference type="Pfam" id="PF00583">
    <property type="entry name" value="Acetyltransf_1"/>
    <property type="match status" value="1"/>
</dbReference>
<proteinExistence type="predicted"/>
<dbReference type="Gene3D" id="3.40.630.30">
    <property type="match status" value="1"/>
</dbReference>
<keyword evidence="3" id="KW-1185">Reference proteome</keyword>
<name>A0A839ZZ36_9CAUL</name>
<gene>
    <name evidence="2" type="ORF">GGQ61_002603</name>
</gene>
<evidence type="ECO:0000313" key="3">
    <source>
        <dbReference type="Proteomes" id="UP000530564"/>
    </source>
</evidence>
<evidence type="ECO:0000259" key="1">
    <source>
        <dbReference type="PROSITE" id="PS51186"/>
    </source>
</evidence>
<protein>
    <submittedName>
        <fullName evidence="2">RimJ/RimL family protein N-acetyltransferase</fullName>
    </submittedName>
</protein>
<dbReference type="PROSITE" id="PS51186">
    <property type="entry name" value="GNAT"/>
    <property type="match status" value="1"/>
</dbReference>
<dbReference type="AlphaFoldDB" id="A0A839ZZ36"/>
<dbReference type="InterPro" id="IPR000182">
    <property type="entry name" value="GNAT_dom"/>
</dbReference>
<dbReference type="InterPro" id="IPR016181">
    <property type="entry name" value="Acyl_CoA_acyltransferase"/>
</dbReference>
<feature type="domain" description="N-acetyltransferase" evidence="1">
    <location>
        <begin position="1"/>
        <end position="127"/>
    </location>
</feature>
<accession>A0A839ZZ36</accession>
<dbReference type="Proteomes" id="UP000530564">
    <property type="component" value="Unassembled WGS sequence"/>
</dbReference>
<keyword evidence="2" id="KW-0808">Transferase</keyword>
<organism evidence="2 3">
    <name type="scientific">Phenylobacterium haematophilum</name>
    <dbReference type="NCBI Taxonomy" id="98513"/>
    <lineage>
        <taxon>Bacteria</taxon>
        <taxon>Pseudomonadati</taxon>
        <taxon>Pseudomonadota</taxon>
        <taxon>Alphaproteobacteria</taxon>
        <taxon>Caulobacterales</taxon>
        <taxon>Caulobacteraceae</taxon>
        <taxon>Phenylobacterium</taxon>
    </lineage>
</organism>
<dbReference type="EMBL" id="JACIDK010000003">
    <property type="protein sequence ID" value="MBB3891875.1"/>
    <property type="molecule type" value="Genomic_DNA"/>
</dbReference>
<dbReference type="RefSeq" id="WP_183773373.1">
    <property type="nucleotide sequence ID" value="NZ_JACIDK010000003.1"/>
</dbReference>
<reference evidence="2 3" key="1">
    <citation type="submission" date="2020-08" db="EMBL/GenBank/DDBJ databases">
        <title>Genomic Encyclopedia of Type Strains, Phase IV (KMG-IV): sequencing the most valuable type-strain genomes for metagenomic binning, comparative biology and taxonomic classification.</title>
        <authorList>
            <person name="Goeker M."/>
        </authorList>
    </citation>
    <scope>NUCLEOTIDE SEQUENCE [LARGE SCALE GENOMIC DNA]</scope>
    <source>
        <strain evidence="2 3">DSM 21793</strain>
    </source>
</reference>